<evidence type="ECO:0000313" key="4">
    <source>
        <dbReference type="Proteomes" id="UP000323257"/>
    </source>
</evidence>
<dbReference type="EMBL" id="VNHS01000006">
    <property type="protein sequence ID" value="TYP74060.1"/>
    <property type="molecule type" value="Genomic_DNA"/>
</dbReference>
<dbReference type="Pfam" id="PF04235">
    <property type="entry name" value="DUF418"/>
    <property type="match status" value="1"/>
</dbReference>
<keyword evidence="1" id="KW-0812">Transmembrane</keyword>
<feature type="transmembrane region" description="Helical" evidence="1">
    <location>
        <begin position="120"/>
        <end position="151"/>
    </location>
</feature>
<feature type="transmembrane region" description="Helical" evidence="1">
    <location>
        <begin position="249"/>
        <end position="272"/>
    </location>
</feature>
<keyword evidence="1" id="KW-1133">Transmembrane helix</keyword>
<dbReference type="PANTHER" id="PTHR30590">
    <property type="entry name" value="INNER MEMBRANE PROTEIN"/>
    <property type="match status" value="1"/>
</dbReference>
<name>A0A5S5C6V0_9BACL</name>
<reference evidence="3 4" key="1">
    <citation type="submission" date="2019-07" db="EMBL/GenBank/DDBJ databases">
        <title>Genomic Encyclopedia of Type Strains, Phase III (KMG-III): the genomes of soil and plant-associated and newly described type strains.</title>
        <authorList>
            <person name="Whitman W."/>
        </authorList>
    </citation>
    <scope>NUCLEOTIDE SEQUENCE [LARGE SCALE GENOMIC DNA]</scope>
    <source>
        <strain evidence="3 4">BL24</strain>
    </source>
</reference>
<keyword evidence="1" id="KW-0472">Membrane</keyword>
<sequence>MANAKRHLSRSASNSPISPERRLLAPDLGRGFMLLLIVIAHVPMYIHSSGTVVISRPLGENVLDDVVNFIGLLLVDNRSYPLFAGLFGYGLAFMVSRQLAAGVPEKEVRRSLRRRSRLLIAFGFVHFVFIGGADILGLYGVTGLLFGRLLFRPKQALLKTIGWVSLAYLIIVPITWVWVMPISAGDSFITSHSPTYAQMVADHAIAFPFVIAVQMTLFPMVLPVLLGIWLSGKPWIERPEEYRRQLKKIAFGGIGISAAGALPLALAGARLWDPPPAALDWSVALSLLSGIAGGFGYLALIALLSLSAPQTVPRLTYVLAAIGKRSLTFYLYQEALLVLLLSPVAFGIGAAIGSAEAFLIAVLIWLSGGCLAAWLERHDRSGPADALMRKLVYRK</sequence>
<dbReference type="RefSeq" id="WP_148930467.1">
    <property type="nucleotide sequence ID" value="NZ_VNHS01000006.1"/>
</dbReference>
<protein>
    <submittedName>
        <fullName evidence="3">Putative membrane protein YeiB</fullName>
    </submittedName>
</protein>
<keyword evidence="4" id="KW-1185">Reference proteome</keyword>
<gene>
    <name evidence="3" type="ORF">BCM02_106341</name>
</gene>
<accession>A0A5S5C6V0</accession>
<dbReference type="OrthoDB" id="2388539at2"/>
<feature type="transmembrane region" description="Helical" evidence="1">
    <location>
        <begin position="329"/>
        <end position="352"/>
    </location>
</feature>
<dbReference type="InterPro" id="IPR052529">
    <property type="entry name" value="Bact_Transport_Assoc"/>
</dbReference>
<feature type="transmembrane region" description="Helical" evidence="1">
    <location>
        <begin position="358"/>
        <end position="375"/>
    </location>
</feature>
<dbReference type="AlphaFoldDB" id="A0A5S5C6V0"/>
<comment type="caution">
    <text evidence="3">The sequence shown here is derived from an EMBL/GenBank/DDBJ whole genome shotgun (WGS) entry which is preliminary data.</text>
</comment>
<evidence type="ECO:0000256" key="1">
    <source>
        <dbReference type="SAM" id="Phobius"/>
    </source>
</evidence>
<feature type="domain" description="DUF418" evidence="2">
    <location>
        <begin position="235"/>
        <end position="395"/>
    </location>
</feature>
<dbReference type="InterPro" id="IPR007349">
    <property type="entry name" value="DUF418"/>
</dbReference>
<organism evidence="3 4">
    <name type="scientific">Paenibacillus methanolicus</name>
    <dbReference type="NCBI Taxonomy" id="582686"/>
    <lineage>
        <taxon>Bacteria</taxon>
        <taxon>Bacillati</taxon>
        <taxon>Bacillota</taxon>
        <taxon>Bacilli</taxon>
        <taxon>Bacillales</taxon>
        <taxon>Paenibacillaceae</taxon>
        <taxon>Paenibacillus</taxon>
    </lineage>
</organism>
<proteinExistence type="predicted"/>
<feature type="transmembrane region" description="Helical" evidence="1">
    <location>
        <begin position="28"/>
        <end position="46"/>
    </location>
</feature>
<evidence type="ECO:0000259" key="2">
    <source>
        <dbReference type="Pfam" id="PF04235"/>
    </source>
</evidence>
<dbReference type="Proteomes" id="UP000323257">
    <property type="component" value="Unassembled WGS sequence"/>
</dbReference>
<feature type="transmembrane region" description="Helical" evidence="1">
    <location>
        <begin position="163"/>
        <end position="184"/>
    </location>
</feature>
<evidence type="ECO:0000313" key="3">
    <source>
        <dbReference type="EMBL" id="TYP74060.1"/>
    </source>
</evidence>
<feature type="transmembrane region" description="Helical" evidence="1">
    <location>
        <begin position="284"/>
        <end position="308"/>
    </location>
</feature>
<feature type="transmembrane region" description="Helical" evidence="1">
    <location>
        <begin position="204"/>
        <end position="229"/>
    </location>
</feature>
<dbReference type="PANTHER" id="PTHR30590:SF2">
    <property type="entry name" value="INNER MEMBRANE PROTEIN"/>
    <property type="match status" value="1"/>
</dbReference>